<keyword evidence="13" id="KW-1185">Reference proteome</keyword>
<dbReference type="PATRIC" id="fig|796944.3.peg.2244"/>
<gene>
    <name evidence="12" type="ORF">HMPREF9624_01486</name>
</gene>
<evidence type="ECO:0000256" key="2">
    <source>
        <dbReference type="ARBA" id="ARBA00022448"/>
    </source>
</evidence>
<keyword evidence="5" id="KW-0732">Signal</keyword>
<organism evidence="12 13">
    <name type="scientific">Oribacterium asaccharolyticum ACB7</name>
    <dbReference type="NCBI Taxonomy" id="796944"/>
    <lineage>
        <taxon>Bacteria</taxon>
        <taxon>Bacillati</taxon>
        <taxon>Bacillota</taxon>
        <taxon>Clostridia</taxon>
        <taxon>Lachnospirales</taxon>
        <taxon>Lachnospiraceae</taxon>
        <taxon>Oribacterium</taxon>
    </lineage>
</organism>
<evidence type="ECO:0000259" key="11">
    <source>
        <dbReference type="Pfam" id="PF13407"/>
    </source>
</evidence>
<evidence type="ECO:0000256" key="10">
    <source>
        <dbReference type="SAM" id="MobiDB-lite"/>
    </source>
</evidence>
<dbReference type="InterPro" id="IPR050555">
    <property type="entry name" value="Bact_Solute-Bind_Prot2"/>
</dbReference>
<dbReference type="PANTHER" id="PTHR30036:SF2">
    <property type="entry name" value="D-GALACTOSE_METHYL-GALACTOSIDE BINDING PERIPLASMIC PROTEIN MGLB"/>
    <property type="match status" value="1"/>
</dbReference>
<evidence type="ECO:0000256" key="8">
    <source>
        <dbReference type="ARBA" id="ARBA00034323"/>
    </source>
</evidence>
<evidence type="ECO:0000313" key="12">
    <source>
        <dbReference type="EMBL" id="EHL09445.1"/>
    </source>
</evidence>
<feature type="region of interest" description="Disordered" evidence="10">
    <location>
        <begin position="169"/>
        <end position="236"/>
    </location>
</feature>
<dbReference type="PROSITE" id="PS51257">
    <property type="entry name" value="PROKAR_LIPOPROTEIN"/>
    <property type="match status" value="1"/>
</dbReference>
<dbReference type="Pfam" id="PF13407">
    <property type="entry name" value="Peripla_BP_4"/>
    <property type="match status" value="2"/>
</dbReference>
<dbReference type="GO" id="GO:0030246">
    <property type="term" value="F:carbohydrate binding"/>
    <property type="evidence" value="ECO:0007669"/>
    <property type="project" value="InterPro"/>
</dbReference>
<dbReference type="GO" id="GO:0046872">
    <property type="term" value="F:metal ion binding"/>
    <property type="evidence" value="ECO:0007669"/>
    <property type="project" value="UniProtKB-KW"/>
</dbReference>
<dbReference type="Proteomes" id="UP000003527">
    <property type="component" value="Unassembled WGS sequence"/>
</dbReference>
<dbReference type="HOGENOM" id="CLU_037628_3_1_9"/>
<keyword evidence="7" id="KW-0106">Calcium</keyword>
<dbReference type="AlphaFoldDB" id="G9WWP2"/>
<dbReference type="RefSeq" id="WP_009537247.1">
    <property type="nucleotide sequence ID" value="NZ_JH414505.1"/>
</dbReference>
<dbReference type="InterPro" id="IPR044085">
    <property type="entry name" value="MglB-like_PBP1"/>
</dbReference>
<sequence>MRVNRRSFLTWISVVLLLFSLSACKTSEKRREKKKIKIGITLYDSHDTFITGYMSAFDKEVAEKRGEGYEVDVLRFNAEGSQSVQNEQVEEMLQNSCDVLCINLVDRTAPSEIIDMAKKKNTPVIFFNRELVEEDLYRWNQLYYVGADAKQSGILQGELVAEDILAEAEKEASGREEGKEGELSAEPESKEESISSAEEPGEAETTRKPEEETNPEEPAPEGVTESEDITESETEWAGELGGRLLGEEFDTTVQSKTESRESVALPRSVDKNGDGKLQYVLFEGEAGHQDAIMRTEYVVSTLQKKGIPLERLGYGIANWSRAEAQSRMMQLYSELEDKIELILSNNDDMALGVLDAYDKIGVQKDARPWIYGIDGTMAGINAVKKGAMKATVYNDEMAQAKALFNIAFQLATEDGGKEGDRDIQKITKIPYRKVTGENYAEFRAEE</sequence>
<evidence type="ECO:0000256" key="3">
    <source>
        <dbReference type="ARBA" id="ARBA00022597"/>
    </source>
</evidence>
<keyword evidence="2" id="KW-0813">Transport</keyword>
<evidence type="ECO:0000256" key="7">
    <source>
        <dbReference type="ARBA" id="ARBA00022837"/>
    </source>
</evidence>
<evidence type="ECO:0000256" key="1">
    <source>
        <dbReference type="ARBA" id="ARBA00004196"/>
    </source>
</evidence>
<dbReference type="InterPro" id="IPR028082">
    <property type="entry name" value="Peripla_BP_I"/>
</dbReference>
<accession>G9WWP2</accession>
<dbReference type="InterPro" id="IPR025997">
    <property type="entry name" value="SBP_2_dom"/>
</dbReference>
<dbReference type="EMBL" id="AFZD01000021">
    <property type="protein sequence ID" value="EHL09445.1"/>
    <property type="molecule type" value="Genomic_DNA"/>
</dbReference>
<feature type="compositionally biased region" description="Basic and acidic residues" evidence="10">
    <location>
        <begin position="169"/>
        <end position="193"/>
    </location>
</feature>
<evidence type="ECO:0000256" key="6">
    <source>
        <dbReference type="ARBA" id="ARBA00022764"/>
    </source>
</evidence>
<keyword evidence="6" id="KW-0574">Periplasm</keyword>
<dbReference type="Gene3D" id="3.40.50.2300">
    <property type="match status" value="2"/>
</dbReference>
<name>G9WWP2_9FIRM</name>
<dbReference type="GO" id="GO:0030288">
    <property type="term" value="C:outer membrane-bounded periplasmic space"/>
    <property type="evidence" value="ECO:0007669"/>
    <property type="project" value="TreeGrafter"/>
</dbReference>
<keyword evidence="3" id="KW-0762">Sugar transport</keyword>
<keyword evidence="4" id="KW-0479">Metal-binding</keyword>
<evidence type="ECO:0000256" key="5">
    <source>
        <dbReference type="ARBA" id="ARBA00022729"/>
    </source>
</evidence>
<evidence type="ECO:0000256" key="9">
    <source>
        <dbReference type="ARBA" id="ARBA00034344"/>
    </source>
</evidence>
<evidence type="ECO:0000313" key="13">
    <source>
        <dbReference type="Proteomes" id="UP000003527"/>
    </source>
</evidence>
<comment type="caution">
    <text evidence="12">The sequence shown here is derived from an EMBL/GenBank/DDBJ whole genome shotgun (WGS) entry which is preliminary data.</text>
</comment>
<comment type="subcellular location">
    <subcellularLocation>
        <location evidence="1">Cell envelope</location>
    </subcellularLocation>
</comment>
<feature type="compositionally biased region" description="Acidic residues" evidence="10">
    <location>
        <begin position="212"/>
        <end position="236"/>
    </location>
</feature>
<feature type="domain" description="Periplasmic binding protein" evidence="11">
    <location>
        <begin position="272"/>
        <end position="412"/>
    </location>
</feature>
<protein>
    <recommendedName>
        <fullName evidence="9">D-galactose/methyl-galactoside binding periplasmic protein MglB</fullName>
    </recommendedName>
</protein>
<dbReference type="PANTHER" id="PTHR30036">
    <property type="entry name" value="D-XYLOSE-BINDING PERIPLASMIC PROTEIN"/>
    <property type="match status" value="1"/>
</dbReference>
<dbReference type="CDD" id="cd01539">
    <property type="entry name" value="PBP1_GGBP"/>
    <property type="match status" value="1"/>
</dbReference>
<proteinExistence type="predicted"/>
<feature type="domain" description="Periplasmic binding protein" evidence="11">
    <location>
        <begin position="38"/>
        <end position="165"/>
    </location>
</feature>
<evidence type="ECO:0000256" key="4">
    <source>
        <dbReference type="ARBA" id="ARBA00022723"/>
    </source>
</evidence>
<dbReference type="SUPFAM" id="SSF53822">
    <property type="entry name" value="Periplasmic binding protein-like I"/>
    <property type="match status" value="2"/>
</dbReference>
<comment type="subunit">
    <text evidence="8">The ABC transporter complex is composed of one ATP-binding protein (MglA), two transmembrane proteins (MglC) and a solute-binding protein (MglB).</text>
</comment>
<reference evidence="12 13" key="1">
    <citation type="submission" date="2011-08" db="EMBL/GenBank/DDBJ databases">
        <title>The Genome Sequence of Oribacterium sp. ACB7.</title>
        <authorList>
            <consortium name="The Broad Institute Genome Sequencing Platform"/>
            <person name="Earl A."/>
            <person name="Ward D."/>
            <person name="Feldgarden M."/>
            <person name="Gevers D."/>
            <person name="Sizova M."/>
            <person name="Hazen A."/>
            <person name="Epstein S."/>
            <person name="Young S.K."/>
            <person name="Zeng Q."/>
            <person name="Gargeya S."/>
            <person name="Fitzgerald M."/>
            <person name="Haas B."/>
            <person name="Abouelleil A."/>
            <person name="Alvarado L."/>
            <person name="Arachchi H.M."/>
            <person name="Berlin A."/>
            <person name="Brown A."/>
            <person name="Chapman S.B."/>
            <person name="Chen Z."/>
            <person name="Dunbar C."/>
            <person name="Freedman E."/>
            <person name="Gearin G."/>
            <person name="Gellesch M."/>
            <person name="Goldberg J."/>
            <person name="Griggs A."/>
            <person name="Gujja S."/>
            <person name="Heiman D."/>
            <person name="Howarth C."/>
            <person name="Larson L."/>
            <person name="Lui A."/>
            <person name="MacDonald P.J.P."/>
            <person name="Montmayeur A."/>
            <person name="Murphy C."/>
            <person name="Neiman D."/>
            <person name="Pearson M."/>
            <person name="Priest M."/>
            <person name="Roberts A."/>
            <person name="Saif S."/>
            <person name="Shea T."/>
            <person name="Shenoy N."/>
            <person name="Sisk P."/>
            <person name="Stolte C."/>
            <person name="Sykes S."/>
            <person name="Wortman J."/>
            <person name="Nusbaum C."/>
            <person name="Birren B."/>
        </authorList>
    </citation>
    <scope>NUCLEOTIDE SEQUENCE [LARGE SCALE GENOMIC DNA]</scope>
    <source>
        <strain evidence="12 13">ACB7</strain>
    </source>
</reference>